<evidence type="ECO:0000313" key="3">
    <source>
        <dbReference type="Proteomes" id="UP000515947"/>
    </source>
</evidence>
<protein>
    <submittedName>
        <fullName evidence="2">Pilus assembly protein</fullName>
    </submittedName>
</protein>
<dbReference type="Proteomes" id="UP000515947">
    <property type="component" value="Chromosome"/>
</dbReference>
<dbReference type="AlphaFoldDB" id="A0A7G9RH93"/>
<dbReference type="NCBIfam" id="NF041390">
    <property type="entry name" value="TadE_Rv3655c"/>
    <property type="match status" value="1"/>
</dbReference>
<reference evidence="2 3" key="1">
    <citation type="submission" date="2020-08" db="EMBL/GenBank/DDBJ databases">
        <title>Genome sequence of Nocardioides mesophilus KACC 16243T.</title>
        <authorList>
            <person name="Hyun D.-W."/>
            <person name="Bae J.-W."/>
        </authorList>
    </citation>
    <scope>NUCLEOTIDE SEQUENCE [LARGE SCALE GENOMIC DNA]</scope>
    <source>
        <strain evidence="2 3">KACC 16243</strain>
    </source>
</reference>
<feature type="chain" id="PRO_5028962159" evidence="1">
    <location>
        <begin position="21"/>
        <end position="103"/>
    </location>
</feature>
<evidence type="ECO:0000313" key="2">
    <source>
        <dbReference type="EMBL" id="QNN54968.1"/>
    </source>
</evidence>
<keyword evidence="1" id="KW-0732">Signal</keyword>
<gene>
    <name evidence="2" type="ORF">H9L09_10425</name>
</gene>
<dbReference type="KEGG" id="nmes:H9L09_10425"/>
<sequence length="103" mass="10829">MVLPVLVAVTLGLVWLLALAATQARVVDAAREVARALARDEPRGAALELGRRIAPEGSQFLVEQSGSTVQVRVTSSVRGPGGLFGFVPRVDVDAEAVAAREPR</sequence>
<dbReference type="EMBL" id="CP060713">
    <property type="protein sequence ID" value="QNN54968.1"/>
    <property type="molecule type" value="Genomic_DNA"/>
</dbReference>
<organism evidence="2 3">
    <name type="scientific">Nocardioides mesophilus</name>
    <dbReference type="NCBI Taxonomy" id="433659"/>
    <lineage>
        <taxon>Bacteria</taxon>
        <taxon>Bacillati</taxon>
        <taxon>Actinomycetota</taxon>
        <taxon>Actinomycetes</taxon>
        <taxon>Propionibacteriales</taxon>
        <taxon>Nocardioidaceae</taxon>
        <taxon>Nocardioides</taxon>
    </lineage>
</organism>
<evidence type="ECO:0000256" key="1">
    <source>
        <dbReference type="SAM" id="SignalP"/>
    </source>
</evidence>
<accession>A0A7G9RH93</accession>
<name>A0A7G9RH93_9ACTN</name>
<keyword evidence="3" id="KW-1185">Reference proteome</keyword>
<dbReference type="InterPro" id="IPR049790">
    <property type="entry name" value="Rv3655c/TadE"/>
</dbReference>
<proteinExistence type="predicted"/>
<feature type="signal peptide" evidence="1">
    <location>
        <begin position="1"/>
        <end position="20"/>
    </location>
</feature>